<sequence>MTTIIWGNAALLAGGAMASAVSINILTRGVVKAYEKLRTHRYRKKIDEIEKLNSMLKFSTIPQKEHKRVINEKLGERALLLEQINSLKKGKGELNNRVYHLSRRNSALTGVHEENTVLREKLNRLNEEHETALENARSYAMLLAEYLDY</sequence>
<feature type="non-terminal residue" evidence="2">
    <location>
        <position position="149"/>
    </location>
</feature>
<dbReference type="EMBL" id="BARS01005310">
    <property type="protein sequence ID" value="GAF71414.1"/>
    <property type="molecule type" value="Genomic_DNA"/>
</dbReference>
<protein>
    <submittedName>
        <fullName evidence="2">Uncharacterized protein</fullName>
    </submittedName>
</protein>
<reference evidence="2" key="1">
    <citation type="journal article" date="2014" name="Front. Microbiol.">
        <title>High frequency of phylogenetically diverse reductive dehalogenase-homologous genes in deep subseafloor sedimentary metagenomes.</title>
        <authorList>
            <person name="Kawai M."/>
            <person name="Futagami T."/>
            <person name="Toyoda A."/>
            <person name="Takaki Y."/>
            <person name="Nishi S."/>
            <person name="Hori S."/>
            <person name="Arai W."/>
            <person name="Tsubouchi T."/>
            <person name="Morono Y."/>
            <person name="Uchiyama I."/>
            <person name="Ito T."/>
            <person name="Fujiyama A."/>
            <person name="Inagaki F."/>
            <person name="Takami H."/>
        </authorList>
    </citation>
    <scope>NUCLEOTIDE SEQUENCE</scope>
    <source>
        <strain evidence="2">Expedition CK06-06</strain>
    </source>
</reference>
<proteinExistence type="predicted"/>
<accession>X0RRE2</accession>
<keyword evidence="1" id="KW-0175">Coiled coil</keyword>
<evidence type="ECO:0000256" key="1">
    <source>
        <dbReference type="SAM" id="Coils"/>
    </source>
</evidence>
<evidence type="ECO:0000313" key="2">
    <source>
        <dbReference type="EMBL" id="GAF71414.1"/>
    </source>
</evidence>
<organism evidence="2">
    <name type="scientific">marine sediment metagenome</name>
    <dbReference type="NCBI Taxonomy" id="412755"/>
    <lineage>
        <taxon>unclassified sequences</taxon>
        <taxon>metagenomes</taxon>
        <taxon>ecological metagenomes</taxon>
    </lineage>
</organism>
<dbReference type="AlphaFoldDB" id="X0RRE2"/>
<name>X0RRE2_9ZZZZ</name>
<comment type="caution">
    <text evidence="2">The sequence shown here is derived from an EMBL/GenBank/DDBJ whole genome shotgun (WGS) entry which is preliminary data.</text>
</comment>
<gene>
    <name evidence="2" type="ORF">S01H1_10405</name>
</gene>
<feature type="coiled-coil region" evidence="1">
    <location>
        <begin position="108"/>
        <end position="139"/>
    </location>
</feature>